<protein>
    <submittedName>
        <fullName evidence="8">RNA methyltransferase</fullName>
    </submittedName>
</protein>
<dbReference type="Gene3D" id="2.40.50.140">
    <property type="entry name" value="Nucleic acid-binding proteins"/>
    <property type="match status" value="1"/>
</dbReference>
<evidence type="ECO:0000313" key="9">
    <source>
        <dbReference type="Proteomes" id="UP000649829"/>
    </source>
</evidence>
<dbReference type="GO" id="GO:0051539">
    <property type="term" value="F:4 iron, 4 sulfur cluster binding"/>
    <property type="evidence" value="ECO:0007669"/>
    <property type="project" value="UniProtKB-KW"/>
</dbReference>
<keyword evidence="2 6" id="KW-0489">Methyltransferase</keyword>
<feature type="binding site" evidence="6">
    <location>
        <position position="268"/>
    </location>
    <ligand>
        <name>S-adenosyl-L-methionine</name>
        <dbReference type="ChEBI" id="CHEBI:59789"/>
    </ligand>
</feature>
<keyword evidence="1" id="KW-0408">Iron</keyword>
<dbReference type="GO" id="GO:0070475">
    <property type="term" value="P:rRNA base methylation"/>
    <property type="evidence" value="ECO:0007669"/>
    <property type="project" value="TreeGrafter"/>
</dbReference>
<comment type="similarity">
    <text evidence="6">Belongs to the class I-like SAM-binding methyltransferase superfamily. RNA M5U methyltransferase family.</text>
</comment>
<dbReference type="PANTHER" id="PTHR11061:SF49">
    <property type="entry name" value="23S RRNA (URACIL(1939)-C(5))-METHYLTRANSFERASE RLMD"/>
    <property type="match status" value="1"/>
</dbReference>
<evidence type="ECO:0000256" key="1">
    <source>
        <dbReference type="ARBA" id="ARBA00022485"/>
    </source>
</evidence>
<gene>
    <name evidence="8" type="primary">TrmA</name>
    <name evidence="8" type="ORF">GCM10011534_32120</name>
</gene>
<dbReference type="InterPro" id="IPR012340">
    <property type="entry name" value="NA-bd_OB-fold"/>
</dbReference>
<feature type="binding site" evidence="6">
    <location>
        <position position="241"/>
    </location>
    <ligand>
        <name>S-adenosyl-L-methionine</name>
        <dbReference type="ChEBI" id="CHEBI:59789"/>
    </ligand>
</feature>
<proteinExistence type="inferred from homology"/>
<dbReference type="Pfam" id="PF05958">
    <property type="entry name" value="tRNA_U5-meth_tr"/>
    <property type="match status" value="1"/>
</dbReference>
<dbReference type="InterPro" id="IPR030390">
    <property type="entry name" value="MeTrfase_TrmA_AS"/>
</dbReference>
<dbReference type="RefSeq" id="WP_028287008.1">
    <property type="nucleotide sequence ID" value="NZ_BMLF01000002.1"/>
</dbReference>
<organism evidence="8 9">
    <name type="scientific">Pseudooceanicola nanhaiensis</name>
    <dbReference type="NCBI Taxonomy" id="375761"/>
    <lineage>
        <taxon>Bacteria</taxon>
        <taxon>Pseudomonadati</taxon>
        <taxon>Pseudomonadota</taxon>
        <taxon>Alphaproteobacteria</taxon>
        <taxon>Rhodobacterales</taxon>
        <taxon>Paracoccaceae</taxon>
        <taxon>Pseudooceanicola</taxon>
    </lineage>
</organism>
<reference evidence="8" key="2">
    <citation type="submission" date="2020-09" db="EMBL/GenBank/DDBJ databases">
        <authorList>
            <person name="Sun Q."/>
            <person name="Zhou Y."/>
        </authorList>
    </citation>
    <scope>NUCLEOTIDE SEQUENCE</scope>
    <source>
        <strain evidence="8">CGMCC 1.6293</strain>
    </source>
</reference>
<dbReference type="PANTHER" id="PTHR11061">
    <property type="entry name" value="RNA M5U METHYLTRANSFERASE"/>
    <property type="match status" value="1"/>
</dbReference>
<comment type="caution">
    <text evidence="8">The sequence shown here is derived from an EMBL/GenBank/DDBJ whole genome shotgun (WGS) entry which is preliminary data.</text>
</comment>
<feature type="active site" description="Nucleophile" evidence="6">
    <location>
        <position position="362"/>
    </location>
</feature>
<dbReference type="PROSITE" id="PS51687">
    <property type="entry name" value="SAM_MT_RNA_M5U"/>
    <property type="match status" value="1"/>
</dbReference>
<keyword evidence="1" id="KW-0479">Metal-binding</keyword>
<dbReference type="SUPFAM" id="SSF53335">
    <property type="entry name" value="S-adenosyl-L-methionine-dependent methyltransferases"/>
    <property type="match status" value="1"/>
</dbReference>
<dbReference type="EMBL" id="BMLF01000002">
    <property type="protein sequence ID" value="GGM07736.1"/>
    <property type="molecule type" value="Genomic_DNA"/>
</dbReference>
<keyword evidence="1" id="KW-0004">4Fe-4S</keyword>
<feature type="binding site" evidence="6">
    <location>
        <position position="288"/>
    </location>
    <ligand>
        <name>S-adenosyl-L-methionine</name>
        <dbReference type="ChEBI" id="CHEBI:59789"/>
    </ligand>
</feature>
<name>A0A917T269_9RHOB</name>
<dbReference type="Proteomes" id="UP000649829">
    <property type="component" value="Unassembled WGS sequence"/>
</dbReference>
<evidence type="ECO:0000256" key="5">
    <source>
        <dbReference type="ARBA" id="ARBA00023014"/>
    </source>
</evidence>
<dbReference type="InterPro" id="IPR010280">
    <property type="entry name" value="U5_MeTrfase_fam"/>
</dbReference>
<evidence type="ECO:0000256" key="2">
    <source>
        <dbReference type="ARBA" id="ARBA00022603"/>
    </source>
</evidence>
<keyword evidence="5" id="KW-0411">Iron-sulfur</keyword>
<feature type="active site" evidence="7">
    <location>
        <position position="362"/>
    </location>
</feature>
<feature type="binding site" evidence="6">
    <location>
        <position position="336"/>
    </location>
    <ligand>
        <name>S-adenosyl-L-methionine</name>
        <dbReference type="ChEBI" id="CHEBI:59789"/>
    </ligand>
</feature>
<dbReference type="CDD" id="cd02440">
    <property type="entry name" value="AdoMet_MTases"/>
    <property type="match status" value="1"/>
</dbReference>
<evidence type="ECO:0000256" key="4">
    <source>
        <dbReference type="ARBA" id="ARBA00022691"/>
    </source>
</evidence>
<keyword evidence="4 6" id="KW-0949">S-adenosyl-L-methionine</keyword>
<dbReference type="PROSITE" id="PS01230">
    <property type="entry name" value="TRMA_1"/>
    <property type="match status" value="1"/>
</dbReference>
<dbReference type="GO" id="GO:0070041">
    <property type="term" value="F:rRNA (uridine-C5-)-methyltransferase activity"/>
    <property type="evidence" value="ECO:0007669"/>
    <property type="project" value="TreeGrafter"/>
</dbReference>
<keyword evidence="9" id="KW-1185">Reference proteome</keyword>
<evidence type="ECO:0000313" key="8">
    <source>
        <dbReference type="EMBL" id="GGM07736.1"/>
    </source>
</evidence>
<sequence length="407" mass="42669">MDSYLIERLGHMGDGIARGPVFAPLTLPGETVTGRLDGDRLHEVKIVTPALERVAAPCRHFRTCGGCALQHAAPEFIAGWKAGVVRQALAAQGIEGEIAAVHTSPERSRRRATLSARRTKKGALAGFHARGSDVVVEIPDCHLLAPGLMAALPVAEALAVAGGSRKGEISVQATLSPGGLDIAVTGGKPMDGPLQVELAQLAEGLGLARLAWDGEVVAMRHAPEQVFGRAKVTPPPGAFLQATAHGEARLLAEVSTLTQGKSRVVDLFAGCGTFTLPLAEDAEVHAVEGEAEMLRALDRGWRNAPGLKRVSTEARDLFRRPLLAEELSRYDAAVIDPPRAGAASQIAELARSGVPVIAHVSCNPVTFARDAAVLIGAGYAMGPVTVVDQFRWSPHVELVAGFSLTSA</sequence>
<evidence type="ECO:0000256" key="6">
    <source>
        <dbReference type="PROSITE-ProRule" id="PRU01024"/>
    </source>
</evidence>
<evidence type="ECO:0000256" key="7">
    <source>
        <dbReference type="PROSITE-ProRule" id="PRU10015"/>
    </source>
</evidence>
<reference evidence="8" key="1">
    <citation type="journal article" date="2014" name="Int. J. Syst. Evol. Microbiol.">
        <title>Complete genome sequence of Corynebacterium casei LMG S-19264T (=DSM 44701T), isolated from a smear-ripened cheese.</title>
        <authorList>
            <consortium name="US DOE Joint Genome Institute (JGI-PGF)"/>
            <person name="Walter F."/>
            <person name="Albersmeier A."/>
            <person name="Kalinowski J."/>
            <person name="Ruckert C."/>
        </authorList>
    </citation>
    <scope>NUCLEOTIDE SEQUENCE</scope>
    <source>
        <strain evidence="8">CGMCC 1.6293</strain>
    </source>
</reference>
<keyword evidence="3 6" id="KW-0808">Transferase</keyword>
<dbReference type="AlphaFoldDB" id="A0A917T269"/>
<accession>A0A917T269</accession>
<evidence type="ECO:0000256" key="3">
    <source>
        <dbReference type="ARBA" id="ARBA00022679"/>
    </source>
</evidence>
<dbReference type="Gene3D" id="3.40.50.150">
    <property type="entry name" value="Vaccinia Virus protein VP39"/>
    <property type="match status" value="1"/>
</dbReference>
<dbReference type="Gene3D" id="2.40.50.1070">
    <property type="match status" value="1"/>
</dbReference>
<dbReference type="InterPro" id="IPR029063">
    <property type="entry name" value="SAM-dependent_MTases_sf"/>
</dbReference>